<feature type="binding site" evidence="2">
    <location>
        <position position="133"/>
    </location>
    <ligand>
        <name>substrate</name>
    </ligand>
</feature>
<dbReference type="PRINTS" id="PR00069">
    <property type="entry name" value="ALDKETRDTASE"/>
</dbReference>
<dbReference type="FunFam" id="3.20.20.100:FF:000023">
    <property type="entry name" value="aldose reductase"/>
    <property type="match status" value="1"/>
</dbReference>
<dbReference type="PROSITE" id="PS00063">
    <property type="entry name" value="ALDOKETO_REDUCTASE_3"/>
    <property type="match status" value="1"/>
</dbReference>
<reference evidence="5 6" key="1">
    <citation type="journal article" date="2024" name="bioRxiv">
        <title>A reference genome for Trichogramma kaykai: A tiny desert-dwelling parasitoid wasp with competing sex-ratio distorters.</title>
        <authorList>
            <person name="Culotta J."/>
            <person name="Lindsey A.R."/>
        </authorList>
    </citation>
    <scope>NUCLEOTIDE SEQUENCE [LARGE SCALE GENOMIC DNA]</scope>
    <source>
        <strain evidence="5 6">KSX58</strain>
    </source>
</reference>
<dbReference type="Gene3D" id="3.20.20.100">
    <property type="entry name" value="NADP-dependent oxidoreductase domain"/>
    <property type="match status" value="1"/>
</dbReference>
<evidence type="ECO:0000313" key="6">
    <source>
        <dbReference type="Proteomes" id="UP001627154"/>
    </source>
</evidence>
<name>A0ABD2W6U8_9HYME</name>
<dbReference type="InterPro" id="IPR018170">
    <property type="entry name" value="Aldo/ket_reductase_CS"/>
</dbReference>
<dbReference type="Proteomes" id="UP001627154">
    <property type="component" value="Unassembled WGS sequence"/>
</dbReference>
<protein>
    <recommendedName>
        <fullName evidence="4">NADP-dependent oxidoreductase domain-containing protein</fullName>
    </recommendedName>
</protein>
<evidence type="ECO:0000256" key="3">
    <source>
        <dbReference type="PIRSR" id="PIRSR000097-3"/>
    </source>
</evidence>
<feature type="active site" description="Proton donor" evidence="1">
    <location>
        <position position="71"/>
    </location>
</feature>
<dbReference type="AlphaFoldDB" id="A0ABD2W6U8"/>
<proteinExistence type="predicted"/>
<dbReference type="EMBL" id="JBJJXI010000129">
    <property type="protein sequence ID" value="KAL3388613.1"/>
    <property type="molecule type" value="Genomic_DNA"/>
</dbReference>
<evidence type="ECO:0000259" key="4">
    <source>
        <dbReference type="Pfam" id="PF00248"/>
    </source>
</evidence>
<evidence type="ECO:0000256" key="1">
    <source>
        <dbReference type="PIRSR" id="PIRSR000097-1"/>
    </source>
</evidence>
<gene>
    <name evidence="5" type="ORF">TKK_016328</name>
</gene>
<organism evidence="5 6">
    <name type="scientific">Trichogramma kaykai</name>
    <dbReference type="NCBI Taxonomy" id="54128"/>
    <lineage>
        <taxon>Eukaryota</taxon>
        <taxon>Metazoa</taxon>
        <taxon>Ecdysozoa</taxon>
        <taxon>Arthropoda</taxon>
        <taxon>Hexapoda</taxon>
        <taxon>Insecta</taxon>
        <taxon>Pterygota</taxon>
        <taxon>Neoptera</taxon>
        <taxon>Endopterygota</taxon>
        <taxon>Hymenoptera</taxon>
        <taxon>Apocrita</taxon>
        <taxon>Proctotrupomorpha</taxon>
        <taxon>Chalcidoidea</taxon>
        <taxon>Trichogrammatidae</taxon>
        <taxon>Trichogramma</taxon>
    </lineage>
</organism>
<dbReference type="InterPro" id="IPR023210">
    <property type="entry name" value="NADP_OxRdtase_dom"/>
</dbReference>
<sequence length="333" mass="37969">MIYRAPISLLRSSREASLKLKMSVPSVIFNDGHKMPMFGLGTYLAKPGEVEEAVKYAIDVGYRHIDTAYVYENEKEIGQAIREKINDGTVKREDLFITTKLWCNSHKENEVVPACKQSLQNLGLDCVDLYLIHWPFAFKSGKELMPKDAAGNIEFQDFDYLETWKGMESCRKQGWARSIGVSNFNSEQLERLVTNAQIKPVNNQVEVTLNLNQKPLLEVCKKLNVTVTGFSPLGRPGNRHGIKNLWDEPEIQELAKKYNKSCANIACRFLLQRGVTPIPKSVTPSRIKENFDIFNFNLTSEEISRIEAMETGIRTATFIEAKDSLYYPFKIPF</sequence>
<dbReference type="PIRSF" id="PIRSF000097">
    <property type="entry name" value="AKR"/>
    <property type="match status" value="1"/>
</dbReference>
<comment type="caution">
    <text evidence="5">The sequence shown here is derived from an EMBL/GenBank/DDBJ whole genome shotgun (WGS) entry which is preliminary data.</text>
</comment>
<dbReference type="PROSITE" id="PS00062">
    <property type="entry name" value="ALDOKETO_REDUCTASE_2"/>
    <property type="match status" value="1"/>
</dbReference>
<dbReference type="InterPro" id="IPR036812">
    <property type="entry name" value="NAD(P)_OxRdtase_dom_sf"/>
</dbReference>
<feature type="site" description="Lowers pKa of active site Tyr" evidence="3">
    <location>
        <position position="100"/>
    </location>
</feature>
<accession>A0ABD2W6U8</accession>
<evidence type="ECO:0000256" key="2">
    <source>
        <dbReference type="PIRSR" id="PIRSR000097-2"/>
    </source>
</evidence>
<dbReference type="PROSITE" id="PS00798">
    <property type="entry name" value="ALDOKETO_REDUCTASE_1"/>
    <property type="match status" value="1"/>
</dbReference>
<dbReference type="Pfam" id="PF00248">
    <property type="entry name" value="Aldo_ket_red"/>
    <property type="match status" value="1"/>
</dbReference>
<dbReference type="InterPro" id="IPR020471">
    <property type="entry name" value="AKR"/>
</dbReference>
<dbReference type="PANTHER" id="PTHR11732">
    <property type="entry name" value="ALDO/KETO REDUCTASE"/>
    <property type="match status" value="1"/>
</dbReference>
<keyword evidence="6" id="KW-1185">Reference proteome</keyword>
<dbReference type="SUPFAM" id="SSF51430">
    <property type="entry name" value="NAD(P)-linked oxidoreductase"/>
    <property type="match status" value="1"/>
</dbReference>
<feature type="domain" description="NADP-dependent oxidoreductase" evidence="4">
    <location>
        <begin position="47"/>
        <end position="309"/>
    </location>
</feature>
<evidence type="ECO:0000313" key="5">
    <source>
        <dbReference type="EMBL" id="KAL3388613.1"/>
    </source>
</evidence>